<feature type="transmembrane region" description="Helical" evidence="1">
    <location>
        <begin position="47"/>
        <end position="67"/>
    </location>
</feature>
<keyword evidence="1" id="KW-0472">Membrane</keyword>
<keyword evidence="3" id="KW-1185">Reference proteome</keyword>
<evidence type="ECO:0008006" key="4">
    <source>
        <dbReference type="Google" id="ProtNLM"/>
    </source>
</evidence>
<dbReference type="EMBL" id="WUYX01000029">
    <property type="protein sequence ID" value="MXV62365.1"/>
    <property type="molecule type" value="Genomic_DNA"/>
</dbReference>
<keyword evidence="1" id="KW-1133">Transmembrane helix</keyword>
<organism evidence="2 3">
    <name type="scientific">Natronorubrum halalkaliphilum</name>
    <dbReference type="NCBI Taxonomy" id="2691917"/>
    <lineage>
        <taxon>Archaea</taxon>
        <taxon>Methanobacteriati</taxon>
        <taxon>Methanobacteriota</taxon>
        <taxon>Stenosarchaea group</taxon>
        <taxon>Halobacteria</taxon>
        <taxon>Halobacteriales</taxon>
        <taxon>Natrialbaceae</taxon>
        <taxon>Natronorubrum</taxon>
    </lineage>
</organism>
<protein>
    <recommendedName>
        <fullName evidence="4">DUF3784 domain-containing protein</fullName>
    </recommendedName>
</protein>
<dbReference type="OrthoDB" id="202152at2157"/>
<feature type="transmembrane region" description="Helical" evidence="1">
    <location>
        <begin position="6"/>
        <end position="27"/>
    </location>
</feature>
<name>A0A6B0VMH3_9EURY</name>
<gene>
    <name evidence="2" type="ORF">GS429_09880</name>
</gene>
<evidence type="ECO:0000256" key="1">
    <source>
        <dbReference type="SAM" id="Phobius"/>
    </source>
</evidence>
<feature type="transmembrane region" description="Helical" evidence="1">
    <location>
        <begin position="73"/>
        <end position="93"/>
    </location>
</feature>
<dbReference type="RefSeq" id="WP_160065074.1">
    <property type="nucleotide sequence ID" value="NZ_WUYX01000029.1"/>
</dbReference>
<evidence type="ECO:0000313" key="3">
    <source>
        <dbReference type="Proteomes" id="UP000434101"/>
    </source>
</evidence>
<proteinExistence type="predicted"/>
<sequence length="110" mass="11926">MVDANLISGTVWLLCGIAILYLGYVIAIRGRADLHANYDESVDPAYVSRWAGGTALFMGLLVIGYAIREMIYGFQPLALGGLLVSLLVLSYLTKLFARGVGYRGEYDGDS</sequence>
<dbReference type="AlphaFoldDB" id="A0A6B0VMH3"/>
<keyword evidence="1" id="KW-0812">Transmembrane</keyword>
<evidence type="ECO:0000313" key="2">
    <source>
        <dbReference type="EMBL" id="MXV62365.1"/>
    </source>
</evidence>
<accession>A0A6B0VMH3</accession>
<dbReference type="Proteomes" id="UP000434101">
    <property type="component" value="Unassembled WGS sequence"/>
</dbReference>
<comment type="caution">
    <text evidence="2">The sequence shown here is derived from an EMBL/GenBank/DDBJ whole genome shotgun (WGS) entry which is preliminary data.</text>
</comment>
<reference evidence="2 3" key="1">
    <citation type="submission" date="2020-01" db="EMBL/GenBank/DDBJ databases">
        <title>Natronorubrum sp. JWXQ-INN 674 isolated from Inner Mongolia Autonomous Region of China.</title>
        <authorList>
            <person name="Xue Q."/>
        </authorList>
    </citation>
    <scope>NUCLEOTIDE SEQUENCE [LARGE SCALE GENOMIC DNA]</scope>
    <source>
        <strain evidence="2 3">JWXQ-INN-674</strain>
    </source>
</reference>